<dbReference type="Gene3D" id="3.30.1490.70">
    <property type="match status" value="1"/>
</dbReference>
<reference evidence="23" key="1">
    <citation type="submission" date="2022-08" db="EMBL/GenBank/DDBJ databases">
        <title>Draft genome sequencing of Roseisolibacter agri AW1220.</title>
        <authorList>
            <person name="Tobiishi Y."/>
            <person name="Tonouchi A."/>
        </authorList>
    </citation>
    <scope>NUCLEOTIDE SEQUENCE</scope>
    <source>
        <strain evidence="23">AW1220</strain>
    </source>
</reference>
<keyword evidence="17" id="KW-0464">Manganese</keyword>
<dbReference type="PANTHER" id="PTHR42705:SF2">
    <property type="entry name" value="BIFUNCTIONAL NON-HOMOLOGOUS END JOINING PROTEIN LIGD"/>
    <property type="match status" value="1"/>
</dbReference>
<dbReference type="Pfam" id="PF13298">
    <property type="entry name" value="LigD_N"/>
    <property type="match status" value="1"/>
</dbReference>
<dbReference type="SUPFAM" id="SSF50249">
    <property type="entry name" value="Nucleic acid-binding proteins"/>
    <property type="match status" value="1"/>
</dbReference>
<dbReference type="NCBIfam" id="TIGR02776">
    <property type="entry name" value="NHEJ_ligase_prk"/>
    <property type="match status" value="1"/>
</dbReference>
<dbReference type="CDD" id="cd07971">
    <property type="entry name" value="OBF_DNA_ligase_LigD"/>
    <property type="match status" value="1"/>
</dbReference>
<keyword evidence="24" id="KW-1185">Reference proteome</keyword>
<keyword evidence="18" id="KW-0511">Multifunctional enzyme</keyword>
<keyword evidence="15" id="KW-0233">DNA recombination</keyword>
<keyword evidence="6" id="KW-0540">Nuclease</keyword>
<evidence type="ECO:0000256" key="11">
    <source>
        <dbReference type="ARBA" id="ARBA00022839"/>
    </source>
</evidence>
<dbReference type="GO" id="GO:0006310">
    <property type="term" value="P:DNA recombination"/>
    <property type="evidence" value="ECO:0007669"/>
    <property type="project" value="UniProtKB-KW"/>
</dbReference>
<evidence type="ECO:0000256" key="8">
    <source>
        <dbReference type="ARBA" id="ARBA00022741"/>
    </source>
</evidence>
<dbReference type="RefSeq" id="WP_284349591.1">
    <property type="nucleotide sequence ID" value="NZ_BRXS01000002.1"/>
</dbReference>
<evidence type="ECO:0000313" key="24">
    <source>
        <dbReference type="Proteomes" id="UP001161325"/>
    </source>
</evidence>
<evidence type="ECO:0000256" key="17">
    <source>
        <dbReference type="ARBA" id="ARBA00023211"/>
    </source>
</evidence>
<keyword evidence="14" id="KW-0238">DNA-binding</keyword>
<dbReference type="Gene3D" id="3.90.920.10">
    <property type="entry name" value="DNA primase, PRIM domain"/>
    <property type="match status" value="1"/>
</dbReference>
<dbReference type="InterPro" id="IPR014145">
    <property type="entry name" value="LigD_pol_dom"/>
</dbReference>
<evidence type="ECO:0000256" key="16">
    <source>
        <dbReference type="ARBA" id="ARBA00023204"/>
    </source>
</evidence>
<dbReference type="InterPro" id="IPR014144">
    <property type="entry name" value="LigD_PE_domain"/>
</dbReference>
<feature type="region of interest" description="Disordered" evidence="21">
    <location>
        <begin position="1"/>
        <end position="41"/>
    </location>
</feature>
<dbReference type="EMBL" id="BRXS01000002">
    <property type="protein sequence ID" value="GLC25151.1"/>
    <property type="molecule type" value="Genomic_DNA"/>
</dbReference>
<dbReference type="AlphaFoldDB" id="A0AA37V6C8"/>
<gene>
    <name evidence="23" type="ORF">rosag_16640</name>
</gene>
<dbReference type="Pfam" id="PF21686">
    <property type="entry name" value="LigD_Prim-Pol"/>
    <property type="match status" value="1"/>
</dbReference>
<keyword evidence="16" id="KW-0234">DNA repair</keyword>
<proteinExistence type="predicted"/>
<dbReference type="PROSITE" id="PS00333">
    <property type="entry name" value="DNA_LIGASE_A2"/>
    <property type="match status" value="1"/>
</dbReference>
<evidence type="ECO:0000256" key="7">
    <source>
        <dbReference type="ARBA" id="ARBA00022723"/>
    </source>
</evidence>
<accession>A0AA37V6C8</accession>
<dbReference type="GO" id="GO:0006281">
    <property type="term" value="P:DNA repair"/>
    <property type="evidence" value="ECO:0007669"/>
    <property type="project" value="UniProtKB-KW"/>
</dbReference>
<dbReference type="GO" id="GO:0003887">
    <property type="term" value="F:DNA-directed DNA polymerase activity"/>
    <property type="evidence" value="ECO:0007669"/>
    <property type="project" value="UniProtKB-KW"/>
</dbReference>
<dbReference type="Pfam" id="PF04679">
    <property type="entry name" value="DNA_ligase_A_C"/>
    <property type="match status" value="1"/>
</dbReference>
<sequence>MAKRTTTKKTARTAPPAALGEYRRKRDFTKTAEPSGDAPARGSRRLRFVVQKHAASALHFDFRLEIDGVMKSWAVPKGPSLDPKVKRLAMEVEDHPVSYNTFEGTIPGGQYGGGTVMLWDRGTYEPADGSSVDALREGYAAGKLDFVLQGERLRGAWALVRTRKVGSRQQWLLIKRDDAHADREADIVADETTSIDSGRTMDEIAGGARKRAVKEPAKKAAKKTAKKTAVKKVAAEEPKPNARGVRAVRAADRLWKAATGMPVLEPMYASVGTAVPEGDDWTFEPKYDGVRVLALATADAAQLVTRNGNDKAAQFPEIVDALRALARQARRALVLDGEIVALVDGRPARFQALQGRMHLGDATGIAGHAADAPATLVAFDLLHAGDDSLLDQPWTARRARLERLLGKRATERVQLGETVTGDGAAMVARARAQGWEGVIAKRTDAPYTPGQRARHWLKLKVEHRQEFVVGGYTEPRNSREHIGALLLGYYDGDGRLVYAGHAGGGFTREGLRDMARRLAPLARRTSPFAEPPRTNEPAHWVRPSVVVEIKFIEWTEDQRLRQPIFVGVRDDKPAASVRREAESVQEVEATVKKTAKKTVVKGATSNAKESVVEQLARIEAEGGDGVVRLGPRTSLDVTNLDKVYFPDDGITKGDVMRYYATVAPHVLPVLADRPLVLRRFPNGIGGKAFYQHRADNVPAGVRTEPVDADGDGQSVPFLVGGDLATVLYSVQLGAISVDPWHSRVGALDTADYTILDLDPGPKAPFARVVDVARWIKGELDALGLHAALKTSGSTGLHIALPLPAGTKADSALLLAELIATRVATAHPKEATIERSLRARSAGAVYVDYLQNIPGKTVAGAYAVRARPRATVSTPLAWEELDDALDPAAFTLRTVPARLEQVGDLWRAAMRKPNPMRALRALAPTP</sequence>
<evidence type="ECO:0000256" key="15">
    <source>
        <dbReference type="ARBA" id="ARBA00023172"/>
    </source>
</evidence>
<keyword evidence="8" id="KW-0547">Nucleotide-binding</keyword>
<evidence type="ECO:0000256" key="2">
    <source>
        <dbReference type="ARBA" id="ARBA00012727"/>
    </source>
</evidence>
<evidence type="ECO:0000256" key="12">
    <source>
        <dbReference type="ARBA" id="ARBA00022840"/>
    </source>
</evidence>
<dbReference type="InterPro" id="IPR012340">
    <property type="entry name" value="NA-bd_OB-fold"/>
</dbReference>
<keyword evidence="4" id="KW-0808">Transferase</keyword>
<keyword evidence="11" id="KW-0269">Exonuclease</keyword>
<feature type="compositionally biased region" description="Basic and acidic residues" evidence="21">
    <location>
        <begin position="21"/>
        <end position="30"/>
    </location>
</feature>
<dbReference type="InterPro" id="IPR016059">
    <property type="entry name" value="DNA_ligase_ATP-dep_CS"/>
</dbReference>
<name>A0AA37V6C8_9BACT</name>
<dbReference type="CDD" id="cd04861">
    <property type="entry name" value="LigD_Pol_like"/>
    <property type="match status" value="1"/>
</dbReference>
<dbReference type="PROSITE" id="PS00697">
    <property type="entry name" value="DNA_LIGASE_A1"/>
    <property type="match status" value="1"/>
</dbReference>
<feature type="domain" description="ATP-dependent DNA ligase family profile" evidence="22">
    <location>
        <begin position="367"/>
        <end position="495"/>
    </location>
</feature>
<comment type="caution">
    <text evidence="23">The sequence shown here is derived from an EMBL/GenBank/DDBJ whole genome shotgun (WGS) entry which is preliminary data.</text>
</comment>
<dbReference type="SUPFAM" id="SSF56091">
    <property type="entry name" value="DNA ligase/mRNA capping enzyme, catalytic domain"/>
    <property type="match status" value="1"/>
</dbReference>
<protein>
    <recommendedName>
        <fullName evidence="2">DNA ligase (ATP)</fullName>
        <ecNumber evidence="2">6.5.1.1</ecNumber>
    </recommendedName>
    <alternativeName>
        <fullName evidence="19">NHEJ DNA polymerase</fullName>
    </alternativeName>
</protein>
<dbReference type="InterPro" id="IPR012309">
    <property type="entry name" value="DNA_ligase_ATP-dep_C"/>
</dbReference>
<dbReference type="CDD" id="cd07906">
    <property type="entry name" value="Adenylation_DNA_ligase_LigD_LigC"/>
    <property type="match status" value="1"/>
</dbReference>
<dbReference type="GO" id="GO:0046872">
    <property type="term" value="F:metal ion binding"/>
    <property type="evidence" value="ECO:0007669"/>
    <property type="project" value="UniProtKB-KW"/>
</dbReference>
<evidence type="ECO:0000256" key="18">
    <source>
        <dbReference type="ARBA" id="ARBA00023268"/>
    </source>
</evidence>
<organism evidence="23 24">
    <name type="scientific">Roseisolibacter agri</name>
    <dbReference type="NCBI Taxonomy" id="2014610"/>
    <lineage>
        <taxon>Bacteria</taxon>
        <taxon>Pseudomonadati</taxon>
        <taxon>Gemmatimonadota</taxon>
        <taxon>Gemmatimonadia</taxon>
        <taxon>Gemmatimonadales</taxon>
        <taxon>Gemmatimonadaceae</taxon>
        <taxon>Roseisolibacter</taxon>
    </lineage>
</organism>
<evidence type="ECO:0000256" key="13">
    <source>
        <dbReference type="ARBA" id="ARBA00022932"/>
    </source>
</evidence>
<dbReference type="GO" id="GO:0005524">
    <property type="term" value="F:ATP binding"/>
    <property type="evidence" value="ECO:0007669"/>
    <property type="project" value="UniProtKB-KW"/>
</dbReference>
<dbReference type="GO" id="GO:0003910">
    <property type="term" value="F:DNA ligase (ATP) activity"/>
    <property type="evidence" value="ECO:0007669"/>
    <property type="project" value="UniProtKB-EC"/>
</dbReference>
<keyword evidence="13" id="KW-0239">DNA-directed DNA polymerase</keyword>
<dbReference type="InterPro" id="IPR014146">
    <property type="entry name" value="LigD_ligase_dom"/>
</dbReference>
<evidence type="ECO:0000256" key="6">
    <source>
        <dbReference type="ARBA" id="ARBA00022722"/>
    </source>
</evidence>
<dbReference type="NCBIfam" id="TIGR02779">
    <property type="entry name" value="NHEJ_ligase_lig"/>
    <property type="match status" value="1"/>
</dbReference>
<dbReference type="PROSITE" id="PS50160">
    <property type="entry name" value="DNA_LIGASE_A3"/>
    <property type="match status" value="1"/>
</dbReference>
<evidence type="ECO:0000313" key="23">
    <source>
        <dbReference type="EMBL" id="GLC25151.1"/>
    </source>
</evidence>
<keyword evidence="3 23" id="KW-0436">Ligase</keyword>
<evidence type="ECO:0000259" key="22">
    <source>
        <dbReference type="PROSITE" id="PS50160"/>
    </source>
</evidence>
<keyword evidence="10" id="KW-0378">Hydrolase</keyword>
<dbReference type="InterPro" id="IPR052171">
    <property type="entry name" value="NHEJ_LigD"/>
</dbReference>
<dbReference type="InterPro" id="IPR012310">
    <property type="entry name" value="DNA_ligase_ATP-dep_cent"/>
</dbReference>
<dbReference type="EC" id="6.5.1.1" evidence="2"/>
<dbReference type="Gene3D" id="3.30.470.30">
    <property type="entry name" value="DNA ligase/mRNA capping enzyme"/>
    <property type="match status" value="1"/>
</dbReference>
<evidence type="ECO:0000256" key="21">
    <source>
        <dbReference type="SAM" id="MobiDB-lite"/>
    </source>
</evidence>
<evidence type="ECO:0000256" key="3">
    <source>
        <dbReference type="ARBA" id="ARBA00022598"/>
    </source>
</evidence>
<keyword evidence="12" id="KW-0067">ATP-binding</keyword>
<evidence type="ECO:0000256" key="10">
    <source>
        <dbReference type="ARBA" id="ARBA00022801"/>
    </source>
</evidence>
<dbReference type="InterPro" id="IPR014143">
    <property type="entry name" value="NHEJ_ligase_prk"/>
</dbReference>
<keyword evidence="9" id="KW-0227">DNA damage</keyword>
<evidence type="ECO:0000256" key="4">
    <source>
        <dbReference type="ARBA" id="ARBA00022679"/>
    </source>
</evidence>
<evidence type="ECO:0000256" key="1">
    <source>
        <dbReference type="ARBA" id="ARBA00001936"/>
    </source>
</evidence>
<dbReference type="Gene3D" id="2.40.50.140">
    <property type="entry name" value="Nucleic acid-binding proteins"/>
    <property type="match status" value="1"/>
</dbReference>
<dbReference type="GO" id="GO:0004527">
    <property type="term" value="F:exonuclease activity"/>
    <property type="evidence" value="ECO:0007669"/>
    <property type="project" value="UniProtKB-KW"/>
</dbReference>
<feature type="compositionally biased region" description="Basic residues" evidence="21">
    <location>
        <begin position="1"/>
        <end position="11"/>
    </location>
</feature>
<dbReference type="PANTHER" id="PTHR42705">
    <property type="entry name" value="BIFUNCTIONAL NON-HOMOLOGOUS END JOINING PROTEIN LIGD"/>
    <property type="match status" value="1"/>
</dbReference>
<keyword evidence="7" id="KW-0479">Metal-binding</keyword>
<evidence type="ECO:0000256" key="14">
    <source>
        <dbReference type="ARBA" id="ARBA00023125"/>
    </source>
</evidence>
<evidence type="ECO:0000256" key="9">
    <source>
        <dbReference type="ARBA" id="ARBA00022763"/>
    </source>
</evidence>
<dbReference type="NCBIfam" id="TIGR02777">
    <property type="entry name" value="LigD_PE_dom"/>
    <property type="match status" value="1"/>
</dbReference>
<dbReference type="GO" id="GO:0003677">
    <property type="term" value="F:DNA binding"/>
    <property type="evidence" value="ECO:0007669"/>
    <property type="project" value="UniProtKB-KW"/>
</dbReference>
<dbReference type="Proteomes" id="UP001161325">
    <property type="component" value="Unassembled WGS sequence"/>
</dbReference>
<evidence type="ECO:0000256" key="19">
    <source>
        <dbReference type="ARBA" id="ARBA00029943"/>
    </source>
</evidence>
<comment type="cofactor">
    <cofactor evidence="1">
        <name>Mn(2+)</name>
        <dbReference type="ChEBI" id="CHEBI:29035"/>
    </cofactor>
</comment>
<dbReference type="Pfam" id="PF01068">
    <property type="entry name" value="DNA_ligase_A_M"/>
    <property type="match status" value="1"/>
</dbReference>
<evidence type="ECO:0000256" key="5">
    <source>
        <dbReference type="ARBA" id="ARBA00022695"/>
    </source>
</evidence>
<keyword evidence="5" id="KW-0548">Nucleotidyltransferase</keyword>
<evidence type="ECO:0000256" key="20">
    <source>
        <dbReference type="ARBA" id="ARBA00034003"/>
    </source>
</evidence>
<comment type="catalytic activity">
    <reaction evidence="20">
        <text>ATP + (deoxyribonucleotide)n-3'-hydroxyl + 5'-phospho-(deoxyribonucleotide)m = (deoxyribonucleotide)n+m + AMP + diphosphate.</text>
        <dbReference type="EC" id="6.5.1.1"/>
    </reaction>
</comment>